<evidence type="ECO:0000256" key="9">
    <source>
        <dbReference type="ARBA" id="ARBA00022741"/>
    </source>
</evidence>
<feature type="non-terminal residue" evidence="16">
    <location>
        <position position="346"/>
    </location>
</feature>
<evidence type="ECO:0000256" key="7">
    <source>
        <dbReference type="ARBA" id="ARBA00022679"/>
    </source>
</evidence>
<proteinExistence type="inferred from homology"/>
<evidence type="ECO:0000256" key="13">
    <source>
        <dbReference type="ARBA" id="ARBA00033470"/>
    </source>
</evidence>
<dbReference type="Proteomes" id="UP000886066">
    <property type="component" value="Unassembled WGS sequence"/>
</dbReference>
<evidence type="ECO:0000256" key="3">
    <source>
        <dbReference type="ARBA" id="ARBA00004742"/>
    </source>
</evidence>
<evidence type="ECO:0000256" key="6">
    <source>
        <dbReference type="ARBA" id="ARBA00021623"/>
    </source>
</evidence>
<comment type="function">
    <text evidence="2">Catalyzes the phosphorylation of pyruvate to phosphoenolpyruvate.</text>
</comment>
<dbReference type="Gene3D" id="3.30.1490.20">
    <property type="entry name" value="ATP-grasp fold, A domain"/>
    <property type="match status" value="1"/>
</dbReference>
<dbReference type="FunFam" id="3.30.1490.20:FF:000010">
    <property type="entry name" value="Phosphoenolpyruvate synthase"/>
    <property type="match status" value="1"/>
</dbReference>
<dbReference type="Pfam" id="PF01326">
    <property type="entry name" value="PPDK_N"/>
    <property type="match status" value="1"/>
</dbReference>
<dbReference type="EC" id="2.7.9.2" evidence="5"/>
<dbReference type="EMBL" id="DSDM01000077">
    <property type="protein sequence ID" value="HDQ88756.1"/>
    <property type="molecule type" value="Genomic_DNA"/>
</dbReference>
<name>A0A7C1HMR7_UNCKA</name>
<reference evidence="16" key="1">
    <citation type="journal article" date="2020" name="mSystems">
        <title>Genome- and Community-Level Interaction Insights into Carbon Utilization and Element Cycling Functions of Hydrothermarchaeota in Hydrothermal Sediment.</title>
        <authorList>
            <person name="Zhou Z."/>
            <person name="Liu Y."/>
            <person name="Xu W."/>
            <person name="Pan J."/>
            <person name="Luo Z.H."/>
            <person name="Li M."/>
        </authorList>
    </citation>
    <scope>NUCLEOTIDE SEQUENCE [LARGE SCALE GENOMIC DNA]</scope>
    <source>
        <strain evidence="16">SpSt-1219</strain>
    </source>
</reference>
<gene>
    <name evidence="16" type="ORF">ENN92_01250</name>
</gene>
<comment type="catalytic activity">
    <reaction evidence="14">
        <text>pyruvate + ATP + H2O = phosphoenolpyruvate + AMP + phosphate + 2 H(+)</text>
        <dbReference type="Rhea" id="RHEA:11364"/>
        <dbReference type="ChEBI" id="CHEBI:15361"/>
        <dbReference type="ChEBI" id="CHEBI:15377"/>
        <dbReference type="ChEBI" id="CHEBI:15378"/>
        <dbReference type="ChEBI" id="CHEBI:30616"/>
        <dbReference type="ChEBI" id="CHEBI:43474"/>
        <dbReference type="ChEBI" id="CHEBI:58702"/>
        <dbReference type="ChEBI" id="CHEBI:456215"/>
        <dbReference type="EC" id="2.7.9.2"/>
    </reaction>
</comment>
<sequence>MNKSTAHILNFSDIRKADLPYVGGKGANLGEMLSADIPVPDGFVVTAKAYYDFLDTTSLRHKILTELSGLDVDDSKALSRASKNIKTAILAAKMPEDLAKEIKEAYLKLCGEHDLLVAVRSSATAEDLPDASFAGQQETYLNIKGFKEVIKHVQRCWASLFEARAIFYRTENGFNHFKVGIAVPVQLMVQSEVSGIMFTVNPLTNNRGEISVEVAYGLGQPIVSGEVTPDQFIINKETGRIKTKHISLQTWQLTYAGKTKIAKAHQKAQKLEDKYVEKVAALGKQIEDHYGHPQDIEWAMEKGKILIVQSRPVTTLDKEQSGEIAVIDPKKASKFILEGLAASPGV</sequence>
<dbReference type="UniPathway" id="UPA00138"/>
<evidence type="ECO:0000313" key="16">
    <source>
        <dbReference type="EMBL" id="HDQ88756.1"/>
    </source>
</evidence>
<keyword evidence="9" id="KW-0547">Nucleotide-binding</keyword>
<evidence type="ECO:0000256" key="11">
    <source>
        <dbReference type="ARBA" id="ARBA00022840"/>
    </source>
</evidence>
<dbReference type="GO" id="GO:0008986">
    <property type="term" value="F:pyruvate, water dikinase activity"/>
    <property type="evidence" value="ECO:0007669"/>
    <property type="project" value="UniProtKB-EC"/>
</dbReference>
<protein>
    <recommendedName>
        <fullName evidence="6">Phosphoenolpyruvate synthase</fullName>
        <ecNumber evidence="5">2.7.9.2</ecNumber>
    </recommendedName>
    <alternativeName>
        <fullName evidence="13">Pyruvate, water dikinase</fullName>
    </alternativeName>
</protein>
<dbReference type="AlphaFoldDB" id="A0A7C1HMR7"/>
<keyword evidence="8" id="KW-0479">Metal-binding</keyword>
<dbReference type="SUPFAM" id="SSF56059">
    <property type="entry name" value="Glutathione synthetase ATP-binding domain-like"/>
    <property type="match status" value="1"/>
</dbReference>
<dbReference type="InterPro" id="IPR013815">
    <property type="entry name" value="ATP_grasp_subdomain_1"/>
</dbReference>
<evidence type="ECO:0000256" key="2">
    <source>
        <dbReference type="ARBA" id="ARBA00002988"/>
    </source>
</evidence>
<keyword evidence="10" id="KW-0418">Kinase</keyword>
<accession>A0A7C1HMR7</accession>
<dbReference type="PANTHER" id="PTHR43030:SF1">
    <property type="entry name" value="PHOSPHOENOLPYRUVATE SYNTHASE"/>
    <property type="match status" value="1"/>
</dbReference>
<comment type="cofactor">
    <cofactor evidence="1">
        <name>Mg(2+)</name>
        <dbReference type="ChEBI" id="CHEBI:18420"/>
    </cofactor>
</comment>
<dbReference type="PANTHER" id="PTHR43030">
    <property type="entry name" value="PHOSPHOENOLPYRUVATE SYNTHASE"/>
    <property type="match status" value="1"/>
</dbReference>
<dbReference type="GO" id="GO:0046872">
    <property type="term" value="F:metal ion binding"/>
    <property type="evidence" value="ECO:0007669"/>
    <property type="project" value="UniProtKB-KW"/>
</dbReference>
<dbReference type="InterPro" id="IPR002192">
    <property type="entry name" value="PPDK_AMP/ATP-bd"/>
</dbReference>
<comment type="pathway">
    <text evidence="3">Carbohydrate biosynthesis; gluconeogenesis.</text>
</comment>
<dbReference type="GO" id="GO:0005524">
    <property type="term" value="F:ATP binding"/>
    <property type="evidence" value="ECO:0007669"/>
    <property type="project" value="UniProtKB-KW"/>
</dbReference>
<evidence type="ECO:0000256" key="12">
    <source>
        <dbReference type="ARBA" id="ARBA00022842"/>
    </source>
</evidence>
<evidence type="ECO:0000256" key="8">
    <source>
        <dbReference type="ARBA" id="ARBA00022723"/>
    </source>
</evidence>
<evidence type="ECO:0000256" key="10">
    <source>
        <dbReference type="ARBA" id="ARBA00022777"/>
    </source>
</evidence>
<keyword evidence="7" id="KW-0808">Transferase</keyword>
<dbReference type="GO" id="GO:0006094">
    <property type="term" value="P:gluconeogenesis"/>
    <property type="evidence" value="ECO:0007669"/>
    <property type="project" value="UniProtKB-UniPathway"/>
</dbReference>
<evidence type="ECO:0000259" key="15">
    <source>
        <dbReference type="Pfam" id="PF01326"/>
    </source>
</evidence>
<evidence type="ECO:0000256" key="4">
    <source>
        <dbReference type="ARBA" id="ARBA00007837"/>
    </source>
</evidence>
<feature type="domain" description="Pyruvate phosphate dikinase AMP/ATP-binding" evidence="15">
    <location>
        <begin position="20"/>
        <end position="328"/>
    </location>
</feature>
<keyword evidence="12" id="KW-0460">Magnesium</keyword>
<dbReference type="Gene3D" id="3.30.470.20">
    <property type="entry name" value="ATP-grasp fold, B domain"/>
    <property type="match status" value="1"/>
</dbReference>
<comment type="similarity">
    <text evidence="4">Belongs to the PEP-utilizing enzyme family.</text>
</comment>
<evidence type="ECO:0000256" key="14">
    <source>
        <dbReference type="ARBA" id="ARBA00047700"/>
    </source>
</evidence>
<evidence type="ECO:0000256" key="1">
    <source>
        <dbReference type="ARBA" id="ARBA00001946"/>
    </source>
</evidence>
<keyword evidence="11" id="KW-0067">ATP-binding</keyword>
<dbReference type="InterPro" id="IPR006319">
    <property type="entry name" value="PEP_synth"/>
</dbReference>
<comment type="caution">
    <text evidence="16">The sequence shown here is derived from an EMBL/GenBank/DDBJ whole genome shotgun (WGS) entry which is preliminary data.</text>
</comment>
<organism evidence="16">
    <name type="scientific">candidate division WWE3 bacterium</name>
    <dbReference type="NCBI Taxonomy" id="2053526"/>
    <lineage>
        <taxon>Bacteria</taxon>
        <taxon>Katanobacteria</taxon>
    </lineage>
</organism>
<evidence type="ECO:0000256" key="5">
    <source>
        <dbReference type="ARBA" id="ARBA00011996"/>
    </source>
</evidence>